<dbReference type="OrthoDB" id="9775595at2"/>
<dbReference type="SUPFAM" id="SSF55729">
    <property type="entry name" value="Acyl-CoA N-acyltransferases (Nat)"/>
    <property type="match status" value="1"/>
</dbReference>
<dbReference type="STRING" id="419479.SAMN04488563_2549"/>
<proteinExistence type="predicted"/>
<gene>
    <name evidence="2" type="ORF">SAMN04488563_2549</name>
</gene>
<dbReference type="Pfam" id="PF24553">
    <property type="entry name" value="Rv0428c_C"/>
    <property type="match status" value="1"/>
</dbReference>
<keyword evidence="2" id="KW-0808">Transferase</keyword>
<dbReference type="RefSeq" id="WP_046769100.1">
    <property type="nucleotide sequence ID" value="NZ_KQ061230.1"/>
</dbReference>
<evidence type="ECO:0000259" key="1">
    <source>
        <dbReference type="PROSITE" id="PS51186"/>
    </source>
</evidence>
<evidence type="ECO:0000313" key="2">
    <source>
        <dbReference type="EMBL" id="SDU54163.1"/>
    </source>
</evidence>
<sequence>MRQPSSSQNPSDLVGRRVVVRYRLHGDEFGATDVLGVLEAAGDVLRVRPSRGGDVVAVPAGDVVAVKEIPELTVTRRDVRDLEAAALRGWRALESEWSGGWLLRAAGGFTGRANSCLPLDDPGRPPADAVELVERWYRSRGLMPAFQVPEPLGRALGPVLDARGWPALEDRTFVMVAPVSVVRGSERAGLPPVRVDDRPDDDWLAGYHYRGGELPAHAVDVLVNTDTAGFASVDDDDGVRVAIARGAVTDAPSGRRWLGVTAVEVAPSARRRGLGGHIVAGLAAWADRLGATDVYLQVAEPNGAARATYRKAGFAEHHAYHYRRLR</sequence>
<keyword evidence="3" id="KW-1185">Reference proteome</keyword>
<dbReference type="AlphaFoldDB" id="A0A1H2JCS1"/>
<dbReference type="EMBL" id="LT629791">
    <property type="protein sequence ID" value="SDU54163.1"/>
    <property type="molecule type" value="Genomic_DNA"/>
</dbReference>
<dbReference type="InterPro" id="IPR056934">
    <property type="entry name" value="SH3_Rv0428c"/>
</dbReference>
<reference evidence="3" key="1">
    <citation type="submission" date="2016-10" db="EMBL/GenBank/DDBJ databases">
        <authorList>
            <person name="Varghese N."/>
            <person name="Submissions S."/>
        </authorList>
    </citation>
    <scope>NUCLEOTIDE SEQUENCE [LARGE SCALE GENOMIC DNA]</scope>
    <source>
        <strain evidence="3">DSM 45079</strain>
    </source>
</reference>
<dbReference type="InterPro" id="IPR000182">
    <property type="entry name" value="GNAT_dom"/>
</dbReference>
<name>A0A1H2JCS1_9ACTN</name>
<dbReference type="InterPro" id="IPR056935">
    <property type="entry name" value="Rv0428c-like_C"/>
</dbReference>
<organism evidence="2 3">
    <name type="scientific">Jiangella alkaliphila</name>
    <dbReference type="NCBI Taxonomy" id="419479"/>
    <lineage>
        <taxon>Bacteria</taxon>
        <taxon>Bacillati</taxon>
        <taxon>Actinomycetota</taxon>
        <taxon>Actinomycetes</taxon>
        <taxon>Jiangellales</taxon>
        <taxon>Jiangellaceae</taxon>
        <taxon>Jiangella</taxon>
    </lineage>
</organism>
<dbReference type="CDD" id="cd04301">
    <property type="entry name" value="NAT_SF"/>
    <property type="match status" value="1"/>
</dbReference>
<protein>
    <submittedName>
        <fullName evidence="2">Acetyltransferase (GNAT) family protein</fullName>
    </submittedName>
</protein>
<dbReference type="GO" id="GO:0016747">
    <property type="term" value="F:acyltransferase activity, transferring groups other than amino-acyl groups"/>
    <property type="evidence" value="ECO:0007669"/>
    <property type="project" value="InterPro"/>
</dbReference>
<evidence type="ECO:0000313" key="3">
    <source>
        <dbReference type="Proteomes" id="UP000182977"/>
    </source>
</evidence>
<feature type="domain" description="N-acetyltransferase" evidence="1">
    <location>
        <begin position="193"/>
        <end position="326"/>
    </location>
</feature>
<dbReference type="Proteomes" id="UP000182977">
    <property type="component" value="Chromosome I"/>
</dbReference>
<dbReference type="Gene3D" id="3.40.630.30">
    <property type="match status" value="1"/>
</dbReference>
<dbReference type="Pfam" id="PF24551">
    <property type="entry name" value="SH3_Rv0428c"/>
    <property type="match status" value="1"/>
</dbReference>
<dbReference type="PROSITE" id="PS51186">
    <property type="entry name" value="GNAT"/>
    <property type="match status" value="1"/>
</dbReference>
<dbReference type="InterPro" id="IPR016181">
    <property type="entry name" value="Acyl_CoA_acyltransferase"/>
</dbReference>
<accession>A0A1H2JCS1</accession>